<dbReference type="PANTHER" id="PTHR31793:SF27">
    <property type="entry name" value="NOVEL THIOESTERASE SUPERFAMILY DOMAIN AND SAPOSIN A-TYPE DOMAIN CONTAINING PROTEIN (0610012H03RIK)"/>
    <property type="match status" value="1"/>
</dbReference>
<dbReference type="CDD" id="cd00586">
    <property type="entry name" value="4HBT"/>
    <property type="match status" value="1"/>
</dbReference>
<evidence type="ECO:0000256" key="2">
    <source>
        <dbReference type="ARBA" id="ARBA00022801"/>
    </source>
</evidence>
<reference evidence="5 6" key="1">
    <citation type="journal article" date="2018" name="Mol. Biol. Evol.">
        <title>Broad Genomic Sampling Reveals a Smut Pathogenic Ancestry of the Fungal Clade Ustilaginomycotina.</title>
        <authorList>
            <person name="Kijpornyongpan T."/>
            <person name="Mondo S.J."/>
            <person name="Barry K."/>
            <person name="Sandor L."/>
            <person name="Lee J."/>
            <person name="Lipzen A."/>
            <person name="Pangilinan J."/>
            <person name="LaButti K."/>
            <person name="Hainaut M."/>
            <person name="Henrissat B."/>
            <person name="Grigoriev I.V."/>
            <person name="Spatafora J.W."/>
            <person name="Aime M.C."/>
        </authorList>
    </citation>
    <scope>NUCLEOTIDE SEQUENCE [LARGE SCALE GENOMIC DNA]</scope>
    <source>
        <strain evidence="5 6">MCA 3645</strain>
    </source>
</reference>
<dbReference type="Pfam" id="PF03061">
    <property type="entry name" value="4HBT"/>
    <property type="match status" value="1"/>
</dbReference>
<dbReference type="GO" id="GO:0047617">
    <property type="term" value="F:fatty acyl-CoA hydrolase activity"/>
    <property type="evidence" value="ECO:0007669"/>
    <property type="project" value="TreeGrafter"/>
</dbReference>
<feature type="compositionally biased region" description="Pro residues" evidence="3">
    <location>
        <begin position="239"/>
        <end position="253"/>
    </location>
</feature>
<dbReference type="PANTHER" id="PTHR31793">
    <property type="entry name" value="4-HYDROXYBENZOYL-COA THIOESTERASE FAMILY MEMBER"/>
    <property type="match status" value="1"/>
</dbReference>
<feature type="compositionally biased region" description="Pro residues" evidence="3">
    <location>
        <begin position="157"/>
        <end position="168"/>
    </location>
</feature>
<organism evidence="5 6">
    <name type="scientific">Testicularia cyperi</name>
    <dbReference type="NCBI Taxonomy" id="1882483"/>
    <lineage>
        <taxon>Eukaryota</taxon>
        <taxon>Fungi</taxon>
        <taxon>Dikarya</taxon>
        <taxon>Basidiomycota</taxon>
        <taxon>Ustilaginomycotina</taxon>
        <taxon>Ustilaginomycetes</taxon>
        <taxon>Ustilaginales</taxon>
        <taxon>Anthracoideaceae</taxon>
        <taxon>Testicularia</taxon>
    </lineage>
</organism>
<dbReference type="InParanoid" id="A0A317XHX7"/>
<keyword evidence="6" id="KW-1185">Reference proteome</keyword>
<feature type="domain" description="Thioesterase" evidence="4">
    <location>
        <begin position="37"/>
        <end position="143"/>
    </location>
</feature>
<protein>
    <recommendedName>
        <fullName evidence="4">Thioesterase domain-containing protein</fullName>
    </recommendedName>
</protein>
<accession>A0A317XHX7</accession>
<feature type="compositionally biased region" description="Polar residues" evidence="3">
    <location>
        <begin position="73"/>
        <end position="93"/>
    </location>
</feature>
<dbReference type="OrthoDB" id="2420454at2759"/>
<dbReference type="Proteomes" id="UP000246740">
    <property type="component" value="Unassembled WGS sequence"/>
</dbReference>
<keyword evidence="2" id="KW-0378">Hydrolase</keyword>
<sequence>MPDSTPTPRGSKAKAGPGKRWPHTTTYQTRWLDNDQYGHLNNSVYYLIADSVINAYLVQQCGLRPYLQPGRPSFSSSRADVESQNSKDGSANGNGSGDADVVALMISNSCTYFSSCAFPEPLLVGLRVTKLGTSSVRYQVAIRPHPHHPPIQGVSSPRPPPQPQPQPQPSSTSTSTLTSTSTSTLGEIEKEAEDEAEDAGEKQWAAVIDATHVFVDRHSRRPKPIPSSIRTRLLQILVPPEPHPQHSPSPLPSPSSSQGGQKSKL</sequence>
<evidence type="ECO:0000313" key="6">
    <source>
        <dbReference type="Proteomes" id="UP000246740"/>
    </source>
</evidence>
<dbReference type="STRING" id="1882483.A0A317XHX7"/>
<gene>
    <name evidence="5" type="ORF">BCV70DRAFT_239524</name>
</gene>
<name>A0A317XHX7_9BASI</name>
<dbReference type="InterPro" id="IPR029069">
    <property type="entry name" value="HotDog_dom_sf"/>
</dbReference>
<dbReference type="EMBL" id="KZ819208">
    <property type="protein sequence ID" value="PWY97422.1"/>
    <property type="molecule type" value="Genomic_DNA"/>
</dbReference>
<evidence type="ECO:0000256" key="3">
    <source>
        <dbReference type="SAM" id="MobiDB-lite"/>
    </source>
</evidence>
<evidence type="ECO:0000313" key="5">
    <source>
        <dbReference type="EMBL" id="PWY97422.1"/>
    </source>
</evidence>
<feature type="region of interest" description="Disordered" evidence="3">
    <location>
        <begin position="144"/>
        <end position="201"/>
    </location>
</feature>
<feature type="compositionally biased region" description="Low complexity" evidence="3">
    <location>
        <begin position="254"/>
        <end position="265"/>
    </location>
</feature>
<comment type="similarity">
    <text evidence="1">Belongs to the 4-hydroxybenzoyl-CoA thioesterase family.</text>
</comment>
<dbReference type="InterPro" id="IPR006683">
    <property type="entry name" value="Thioestr_dom"/>
</dbReference>
<dbReference type="Gene3D" id="3.10.129.10">
    <property type="entry name" value="Hotdog Thioesterase"/>
    <property type="match status" value="1"/>
</dbReference>
<feature type="region of interest" description="Disordered" evidence="3">
    <location>
        <begin position="236"/>
        <end position="265"/>
    </location>
</feature>
<proteinExistence type="inferred from homology"/>
<evidence type="ECO:0000259" key="4">
    <source>
        <dbReference type="Pfam" id="PF03061"/>
    </source>
</evidence>
<dbReference type="AlphaFoldDB" id="A0A317XHX7"/>
<feature type="region of interest" description="Disordered" evidence="3">
    <location>
        <begin position="1"/>
        <end position="23"/>
    </location>
</feature>
<feature type="region of interest" description="Disordered" evidence="3">
    <location>
        <begin position="72"/>
        <end position="94"/>
    </location>
</feature>
<dbReference type="SUPFAM" id="SSF54637">
    <property type="entry name" value="Thioesterase/thiol ester dehydrase-isomerase"/>
    <property type="match status" value="1"/>
</dbReference>
<dbReference type="InterPro" id="IPR050563">
    <property type="entry name" value="4-hydroxybenzoyl-CoA_TE"/>
</dbReference>
<feature type="compositionally biased region" description="Low complexity" evidence="3">
    <location>
        <begin position="169"/>
        <end position="186"/>
    </location>
</feature>
<evidence type="ECO:0000256" key="1">
    <source>
        <dbReference type="ARBA" id="ARBA00005953"/>
    </source>
</evidence>